<dbReference type="Pfam" id="PF16862">
    <property type="entry name" value="Glyco_hydro_79C"/>
    <property type="match status" value="1"/>
</dbReference>
<accession>A0A9W9DHE8</accession>
<dbReference type="PANTHER" id="PTHR36183:SF2">
    <property type="entry name" value="BETA-GLUCURONIDASE C-TERMINAL DOMAIN-CONTAINING PROTEIN"/>
    <property type="match status" value="1"/>
</dbReference>
<feature type="chain" id="PRO_5040723051" evidence="1">
    <location>
        <begin position="22"/>
        <end position="658"/>
    </location>
</feature>
<dbReference type="PANTHER" id="PTHR36183">
    <property type="entry name" value="BETA-GLUCURONIDASE"/>
    <property type="match status" value="1"/>
</dbReference>
<keyword evidence="3" id="KW-0378">Hydrolase</keyword>
<evidence type="ECO:0000259" key="2">
    <source>
        <dbReference type="Pfam" id="PF16862"/>
    </source>
</evidence>
<sequence length="658" mass="69801">MGYIALFRLFLFHGLLGISAAVTIYYAPGQNPFSTTSADASSYTGAAAYNPTTIDPPALPDPLPSLSLDFNIQSNPTGLSITQSGAFMGFSVEMSVANQILGKNSSILQVPFLNLLATIAQRAGAVRVRVGGNSQDTASEVATLDDGKVLEKDLSGVTNPTETPPLVFTPDLLYMMRNISDFVNVRWFVGIPFNDSSNFRLEIAQSAQEILGDYLMGVQAGNEPDLYAAHGHRSSNYSQYDYVGELGSLIGDMSQYSNLSIAQNLLLIPSVSGTWTPEEVWDTGVMDTYSSNIAWMSVEHYPTDNCYAQFGTGTPRNATELWPTYLMHSSAQSLVQPYLNSTTYAQTKGKPFIMFETNTASCGGFPGISDVFGAALWGLDYGLLMAASNFSGGMFHVGGESVYYNPFISPPTNQSSFREWTVGPVFYSSLVIAEALGPSNQSQVLEVGAENQSTYTPNYVIYENGQPVRMVLINFLSDSSGSSNYTANIAIGGGQTGQSNTTPSQVTVKYLTASSVSQKGDYSWAGQTFGGNFDSDGRLEGTESIQTIPCDQSAQVCSVSVPAPGAALVFLTNELTETEGAPSTTFATTTVTNTGNTATVDASVLATSNGRNGNSPLGSSSKGSANGGVVFRESIAGLLLRVGSIGALGLFLRAVFVL</sequence>
<dbReference type="InterPro" id="IPR052974">
    <property type="entry name" value="GH79_Enzymes"/>
</dbReference>
<feature type="signal peptide" evidence="1">
    <location>
        <begin position="1"/>
        <end position="21"/>
    </location>
</feature>
<evidence type="ECO:0000313" key="3">
    <source>
        <dbReference type="EMBL" id="KAJ4470682.1"/>
    </source>
</evidence>
<reference evidence="3" key="2">
    <citation type="journal article" date="2023" name="Proc. Natl. Acad. Sci. U.S.A.">
        <title>A global phylogenomic analysis of the shiitake genus Lentinula.</title>
        <authorList>
            <person name="Sierra-Patev S."/>
            <person name="Min B."/>
            <person name="Naranjo-Ortiz M."/>
            <person name="Looney B."/>
            <person name="Konkel Z."/>
            <person name="Slot J.C."/>
            <person name="Sakamoto Y."/>
            <person name="Steenwyk J.L."/>
            <person name="Rokas A."/>
            <person name="Carro J."/>
            <person name="Camarero S."/>
            <person name="Ferreira P."/>
            <person name="Molpeceres G."/>
            <person name="Ruiz-Duenas F.J."/>
            <person name="Serrano A."/>
            <person name="Henrissat B."/>
            <person name="Drula E."/>
            <person name="Hughes K.W."/>
            <person name="Mata J.L."/>
            <person name="Ishikawa N.K."/>
            <person name="Vargas-Isla R."/>
            <person name="Ushijima S."/>
            <person name="Smith C.A."/>
            <person name="Donoghue J."/>
            <person name="Ahrendt S."/>
            <person name="Andreopoulos W."/>
            <person name="He G."/>
            <person name="LaButti K."/>
            <person name="Lipzen A."/>
            <person name="Ng V."/>
            <person name="Riley R."/>
            <person name="Sandor L."/>
            <person name="Barry K."/>
            <person name="Martinez A.T."/>
            <person name="Xiao Y."/>
            <person name="Gibbons J.G."/>
            <person name="Terashima K."/>
            <person name="Grigoriev I.V."/>
            <person name="Hibbett D."/>
        </authorList>
    </citation>
    <scope>NUCLEOTIDE SEQUENCE</scope>
    <source>
        <strain evidence="3">Sp2 HRB7682 ss15</strain>
    </source>
</reference>
<dbReference type="SUPFAM" id="SSF51445">
    <property type="entry name" value="(Trans)glycosidases"/>
    <property type="match status" value="1"/>
</dbReference>
<dbReference type="InterPro" id="IPR017853">
    <property type="entry name" value="GH"/>
</dbReference>
<evidence type="ECO:0000256" key="1">
    <source>
        <dbReference type="SAM" id="SignalP"/>
    </source>
</evidence>
<comment type="caution">
    <text evidence="3">The sequence shown here is derived from an EMBL/GenBank/DDBJ whole genome shotgun (WGS) entry which is preliminary data.</text>
</comment>
<dbReference type="InterPro" id="IPR031728">
    <property type="entry name" value="GlcAase_C"/>
</dbReference>
<reference evidence="3" key="1">
    <citation type="submission" date="2022-08" db="EMBL/GenBank/DDBJ databases">
        <authorList>
            <consortium name="DOE Joint Genome Institute"/>
            <person name="Min B."/>
            <person name="Riley R."/>
            <person name="Sierra-Patev S."/>
            <person name="Naranjo-Ortiz M."/>
            <person name="Looney B."/>
            <person name="Konkel Z."/>
            <person name="Slot J.C."/>
            <person name="Sakamoto Y."/>
            <person name="Steenwyk J.L."/>
            <person name="Rokas A."/>
            <person name="Carro J."/>
            <person name="Camarero S."/>
            <person name="Ferreira P."/>
            <person name="Molpeceres G."/>
            <person name="Ruiz-Duenas F.J."/>
            <person name="Serrano A."/>
            <person name="Henrissat B."/>
            <person name="Drula E."/>
            <person name="Hughes K.W."/>
            <person name="Mata J.L."/>
            <person name="Ishikawa N.K."/>
            <person name="Vargas-Isla R."/>
            <person name="Ushijima S."/>
            <person name="Smith C.A."/>
            <person name="Ahrendt S."/>
            <person name="Andreopoulos W."/>
            <person name="He G."/>
            <person name="Labutti K."/>
            <person name="Lipzen A."/>
            <person name="Ng V."/>
            <person name="Sandor L."/>
            <person name="Barry K."/>
            <person name="Martinez A.T."/>
            <person name="Xiao Y."/>
            <person name="Gibbons J.G."/>
            <person name="Terashima K."/>
            <person name="Hibbett D.S."/>
            <person name="Grigoriev I.V."/>
        </authorList>
    </citation>
    <scope>NUCLEOTIDE SEQUENCE</scope>
    <source>
        <strain evidence="3">Sp2 HRB7682 ss15</strain>
    </source>
</reference>
<protein>
    <submittedName>
        <fullName evidence="3">Glycoside hydrolase family 79 protein</fullName>
    </submittedName>
</protein>
<feature type="domain" description="Beta-glucuronidase C-terminal" evidence="2">
    <location>
        <begin position="459"/>
        <end position="568"/>
    </location>
</feature>
<dbReference type="Proteomes" id="UP001150238">
    <property type="component" value="Unassembled WGS sequence"/>
</dbReference>
<organism evidence="3 4">
    <name type="scientific">Lentinula lateritia</name>
    <dbReference type="NCBI Taxonomy" id="40482"/>
    <lineage>
        <taxon>Eukaryota</taxon>
        <taxon>Fungi</taxon>
        <taxon>Dikarya</taxon>
        <taxon>Basidiomycota</taxon>
        <taxon>Agaricomycotina</taxon>
        <taxon>Agaricomycetes</taxon>
        <taxon>Agaricomycetidae</taxon>
        <taxon>Agaricales</taxon>
        <taxon>Marasmiineae</taxon>
        <taxon>Omphalotaceae</taxon>
        <taxon>Lentinula</taxon>
    </lineage>
</organism>
<gene>
    <name evidence="3" type="ORF">C8J55DRAFT_459766</name>
</gene>
<keyword evidence="1" id="KW-0732">Signal</keyword>
<dbReference type="AlphaFoldDB" id="A0A9W9DHE8"/>
<name>A0A9W9DHE8_9AGAR</name>
<evidence type="ECO:0000313" key="4">
    <source>
        <dbReference type="Proteomes" id="UP001150238"/>
    </source>
</evidence>
<dbReference type="Gene3D" id="3.20.20.80">
    <property type="entry name" value="Glycosidases"/>
    <property type="match status" value="1"/>
</dbReference>
<dbReference type="GO" id="GO:0016787">
    <property type="term" value="F:hydrolase activity"/>
    <property type="evidence" value="ECO:0007669"/>
    <property type="project" value="UniProtKB-KW"/>
</dbReference>
<dbReference type="EMBL" id="JANVFS010000031">
    <property type="protein sequence ID" value="KAJ4470682.1"/>
    <property type="molecule type" value="Genomic_DNA"/>
</dbReference>
<proteinExistence type="predicted"/>